<evidence type="ECO:0000313" key="4">
    <source>
        <dbReference type="EMBL" id="EEC17730.1"/>
    </source>
</evidence>
<evidence type="ECO:0000313" key="6">
    <source>
        <dbReference type="Proteomes" id="UP000001555"/>
    </source>
</evidence>
<feature type="chain" id="PRO_5014568348" description="Peptidase S1 domain-containing protein" evidence="2">
    <location>
        <begin position="21"/>
        <end position="93"/>
    </location>
</feature>
<dbReference type="VEuPathDB" id="VectorBase:ISCI013012"/>
<evidence type="ECO:0000256" key="2">
    <source>
        <dbReference type="SAM" id="SignalP"/>
    </source>
</evidence>
<reference evidence="4 6" key="1">
    <citation type="submission" date="2008-03" db="EMBL/GenBank/DDBJ databases">
        <title>Annotation of Ixodes scapularis.</title>
        <authorList>
            <consortium name="Ixodes scapularis Genome Project Consortium"/>
            <person name="Caler E."/>
            <person name="Hannick L.I."/>
            <person name="Bidwell S."/>
            <person name="Joardar V."/>
            <person name="Thiagarajan M."/>
            <person name="Amedeo P."/>
            <person name="Galinsky K.J."/>
            <person name="Schobel S."/>
            <person name="Inman J."/>
            <person name="Hostetler J."/>
            <person name="Miller J."/>
            <person name="Hammond M."/>
            <person name="Megy K."/>
            <person name="Lawson D."/>
            <person name="Kodira C."/>
            <person name="Sutton G."/>
            <person name="Meyer J."/>
            <person name="Hill C.A."/>
            <person name="Birren B."/>
            <person name="Nene V."/>
            <person name="Collins F."/>
            <person name="Alarcon-Chaidez F."/>
            <person name="Wikel S."/>
            <person name="Strausberg R."/>
        </authorList>
    </citation>
    <scope>NUCLEOTIDE SEQUENCE [LARGE SCALE GENOMIC DNA]</scope>
    <source>
        <strain evidence="6">Wikel</strain>
        <strain evidence="4">Wikel colony</strain>
    </source>
</reference>
<dbReference type="OrthoDB" id="6486418at2759"/>
<dbReference type="Pfam" id="PF00089">
    <property type="entry name" value="Trypsin"/>
    <property type="match status" value="1"/>
</dbReference>
<dbReference type="Gene3D" id="2.40.10.10">
    <property type="entry name" value="Trypsin-like serine proteases"/>
    <property type="match status" value="1"/>
</dbReference>
<dbReference type="GO" id="GO:0006508">
    <property type="term" value="P:proteolysis"/>
    <property type="evidence" value="ECO:0007669"/>
    <property type="project" value="InterPro"/>
</dbReference>
<evidence type="ECO:0000259" key="3">
    <source>
        <dbReference type="Pfam" id="PF00089"/>
    </source>
</evidence>
<dbReference type="HOGENOM" id="CLU_163459_2_0_1"/>
<keyword evidence="1" id="KW-1015">Disulfide bond</keyword>
<dbReference type="EMBL" id="ABJB010004468">
    <property type="status" value="NOT_ANNOTATED_CDS"/>
    <property type="molecule type" value="Genomic_DNA"/>
</dbReference>
<dbReference type="InterPro" id="IPR001254">
    <property type="entry name" value="Trypsin_dom"/>
</dbReference>
<dbReference type="PANTHER" id="PTHR24250">
    <property type="entry name" value="CHYMOTRYPSIN-RELATED"/>
    <property type="match status" value="1"/>
</dbReference>
<dbReference type="InterPro" id="IPR043504">
    <property type="entry name" value="Peptidase_S1_PA_chymotrypsin"/>
</dbReference>
<gene>
    <name evidence="4" type="ORF">IscW_ISCW013012</name>
</gene>
<dbReference type="GO" id="GO:0004252">
    <property type="term" value="F:serine-type endopeptidase activity"/>
    <property type="evidence" value="ECO:0007669"/>
    <property type="project" value="InterPro"/>
</dbReference>
<dbReference type="Proteomes" id="UP000001555">
    <property type="component" value="Unassembled WGS sequence"/>
</dbReference>
<dbReference type="VEuPathDB" id="VectorBase:ISCW013012"/>
<organism>
    <name type="scientific">Ixodes scapularis</name>
    <name type="common">Black-legged tick</name>
    <name type="synonym">Deer tick</name>
    <dbReference type="NCBI Taxonomy" id="6945"/>
    <lineage>
        <taxon>Eukaryota</taxon>
        <taxon>Metazoa</taxon>
        <taxon>Ecdysozoa</taxon>
        <taxon>Arthropoda</taxon>
        <taxon>Chelicerata</taxon>
        <taxon>Arachnida</taxon>
        <taxon>Acari</taxon>
        <taxon>Parasitiformes</taxon>
        <taxon>Ixodida</taxon>
        <taxon>Ixodoidea</taxon>
        <taxon>Ixodidae</taxon>
        <taxon>Ixodinae</taxon>
        <taxon>Ixodes</taxon>
    </lineage>
</organism>
<feature type="domain" description="Peptidase S1" evidence="3">
    <location>
        <begin position="43"/>
        <end position="92"/>
    </location>
</feature>
<reference evidence="5" key="2">
    <citation type="submission" date="2020-05" db="UniProtKB">
        <authorList>
            <consortium name="EnsemblMetazoa"/>
        </authorList>
    </citation>
    <scope>IDENTIFICATION</scope>
    <source>
        <strain evidence="5">wikel</strain>
    </source>
</reference>
<dbReference type="PANTHER" id="PTHR24250:SF50">
    <property type="entry name" value="PEPTIDASE S1 DOMAIN-CONTAINING PROTEIN"/>
    <property type="match status" value="1"/>
</dbReference>
<dbReference type="EMBL" id="DS928213">
    <property type="protein sequence ID" value="EEC17730.1"/>
    <property type="molecule type" value="Genomic_DNA"/>
</dbReference>
<name>B7QFV8_IXOSC</name>
<proteinExistence type="predicted"/>
<dbReference type="SUPFAM" id="SSF50494">
    <property type="entry name" value="Trypsin-like serine proteases"/>
    <property type="match status" value="1"/>
</dbReference>
<sequence length="93" mass="9496">MVNAFTVAIFMLAGTPSIFASTPACGVGGSVTGARATGPNAQVVGGVDAQPMEFPWMISLQRISPPATNGDHVCGGSIINKQYVITAAQCVDR</sequence>
<accession>B7QFV8</accession>
<feature type="signal peptide" evidence="2">
    <location>
        <begin position="1"/>
        <end position="20"/>
    </location>
</feature>
<dbReference type="InParanoid" id="B7QFV8"/>
<dbReference type="InterPro" id="IPR009003">
    <property type="entry name" value="Peptidase_S1_PA"/>
</dbReference>
<keyword evidence="2" id="KW-0732">Signal</keyword>
<evidence type="ECO:0000313" key="5">
    <source>
        <dbReference type="EnsemblMetazoa" id="ISCW013012-PA"/>
    </source>
</evidence>
<dbReference type="PaxDb" id="6945-B7QFV8"/>
<dbReference type="AlphaFoldDB" id="B7QFV8"/>
<keyword evidence="6" id="KW-1185">Reference proteome</keyword>
<dbReference type="VEuPathDB" id="VectorBase:ISCP_003395"/>
<protein>
    <recommendedName>
        <fullName evidence="3">Peptidase S1 domain-containing protein</fullName>
    </recommendedName>
</protein>
<dbReference type="EnsemblMetazoa" id="ISCW013012-RA">
    <property type="protein sequence ID" value="ISCW013012-PA"/>
    <property type="gene ID" value="ISCW013012"/>
</dbReference>
<dbReference type="STRING" id="6945.B7QFV8"/>
<evidence type="ECO:0000256" key="1">
    <source>
        <dbReference type="ARBA" id="ARBA00023157"/>
    </source>
</evidence>